<evidence type="ECO:0000256" key="11">
    <source>
        <dbReference type="ARBA" id="ARBA00022741"/>
    </source>
</evidence>
<dbReference type="PANTHER" id="PTHR45453">
    <property type="entry name" value="PHOSPHATE REGULON SENSOR PROTEIN PHOR"/>
    <property type="match status" value="1"/>
</dbReference>
<dbReference type="InterPro" id="IPR004358">
    <property type="entry name" value="Sig_transdc_His_kin-like_C"/>
</dbReference>
<evidence type="ECO:0000256" key="10">
    <source>
        <dbReference type="ARBA" id="ARBA00022692"/>
    </source>
</evidence>
<keyword evidence="15" id="KW-0902">Two-component regulatory system</keyword>
<dbReference type="GO" id="GO:0000155">
    <property type="term" value="F:phosphorelay sensor kinase activity"/>
    <property type="evidence" value="ECO:0007669"/>
    <property type="project" value="InterPro"/>
</dbReference>
<dbReference type="Gene3D" id="3.30.565.10">
    <property type="entry name" value="Histidine kinase-like ATPase, C-terminal domain"/>
    <property type="match status" value="1"/>
</dbReference>
<dbReference type="InterPro" id="IPR050351">
    <property type="entry name" value="BphY/WalK/GraS-like"/>
</dbReference>
<dbReference type="FunFam" id="1.10.287.130:FF:000001">
    <property type="entry name" value="Two-component sensor histidine kinase"/>
    <property type="match status" value="1"/>
</dbReference>
<name>A0A831RXD0_9GAMM</name>
<evidence type="ECO:0000256" key="7">
    <source>
        <dbReference type="ARBA" id="ARBA00022553"/>
    </source>
</evidence>
<evidence type="ECO:0000256" key="17">
    <source>
        <dbReference type="ARBA" id="ARBA00025207"/>
    </source>
</evidence>
<dbReference type="PRINTS" id="PR00344">
    <property type="entry name" value="BCTRLSENSOR"/>
</dbReference>
<dbReference type="InterPro" id="IPR021766">
    <property type="entry name" value="PhoR_N"/>
</dbReference>
<evidence type="ECO:0000256" key="12">
    <source>
        <dbReference type="ARBA" id="ARBA00022777"/>
    </source>
</evidence>
<dbReference type="InterPro" id="IPR000014">
    <property type="entry name" value="PAS"/>
</dbReference>
<evidence type="ECO:0000256" key="13">
    <source>
        <dbReference type="ARBA" id="ARBA00022840"/>
    </source>
</evidence>
<dbReference type="SMART" id="SM00388">
    <property type="entry name" value="HisKA"/>
    <property type="match status" value="1"/>
</dbReference>
<proteinExistence type="predicted"/>
<feature type="transmembrane region" description="Helical" evidence="18">
    <location>
        <begin position="12"/>
        <end position="43"/>
    </location>
</feature>
<dbReference type="InterPro" id="IPR003594">
    <property type="entry name" value="HATPase_dom"/>
</dbReference>
<keyword evidence="12 20" id="KW-0418">Kinase</keyword>
<evidence type="ECO:0000259" key="19">
    <source>
        <dbReference type="PROSITE" id="PS50109"/>
    </source>
</evidence>
<dbReference type="FunFam" id="3.30.565.10:FF:000006">
    <property type="entry name" value="Sensor histidine kinase WalK"/>
    <property type="match status" value="1"/>
</dbReference>
<keyword evidence="5" id="KW-0813">Transport</keyword>
<accession>A0A831RXD0</accession>
<dbReference type="EC" id="2.7.13.3" evidence="3"/>
<dbReference type="EMBL" id="DRLF01000457">
    <property type="protein sequence ID" value="HEC07822.1"/>
    <property type="molecule type" value="Genomic_DNA"/>
</dbReference>
<keyword evidence="11" id="KW-0547">Nucleotide-binding</keyword>
<dbReference type="InterPro" id="IPR036097">
    <property type="entry name" value="HisK_dim/P_sf"/>
</dbReference>
<keyword evidence="13" id="KW-0067">ATP-binding</keyword>
<evidence type="ECO:0000256" key="15">
    <source>
        <dbReference type="ARBA" id="ARBA00023012"/>
    </source>
</evidence>
<dbReference type="Pfam" id="PF00512">
    <property type="entry name" value="HisKA"/>
    <property type="match status" value="1"/>
</dbReference>
<dbReference type="InterPro" id="IPR036890">
    <property type="entry name" value="HATPase_C_sf"/>
</dbReference>
<dbReference type="SUPFAM" id="SSF47384">
    <property type="entry name" value="Homodimeric domain of signal transducing histidine kinase"/>
    <property type="match status" value="1"/>
</dbReference>
<dbReference type="Proteomes" id="UP000886339">
    <property type="component" value="Unassembled WGS sequence"/>
</dbReference>
<feature type="domain" description="Histidine kinase" evidence="19">
    <location>
        <begin position="210"/>
        <end position="427"/>
    </location>
</feature>
<keyword evidence="14 18" id="KW-1133">Transmembrane helix</keyword>
<dbReference type="GO" id="GO:0016036">
    <property type="term" value="P:cellular response to phosphate starvation"/>
    <property type="evidence" value="ECO:0007669"/>
    <property type="project" value="TreeGrafter"/>
</dbReference>
<keyword evidence="8" id="KW-0592">Phosphate transport</keyword>
<keyword evidence="9" id="KW-0808">Transferase</keyword>
<dbReference type="InterPro" id="IPR003661">
    <property type="entry name" value="HisK_dim/P_dom"/>
</dbReference>
<evidence type="ECO:0000256" key="1">
    <source>
        <dbReference type="ARBA" id="ARBA00000085"/>
    </source>
</evidence>
<dbReference type="GO" id="GO:0005886">
    <property type="term" value="C:plasma membrane"/>
    <property type="evidence" value="ECO:0007669"/>
    <property type="project" value="UniProtKB-SubCell"/>
</dbReference>
<evidence type="ECO:0000256" key="2">
    <source>
        <dbReference type="ARBA" id="ARBA00004236"/>
    </source>
</evidence>
<evidence type="ECO:0000256" key="18">
    <source>
        <dbReference type="SAM" id="Phobius"/>
    </source>
</evidence>
<evidence type="ECO:0000256" key="3">
    <source>
        <dbReference type="ARBA" id="ARBA00012438"/>
    </source>
</evidence>
<dbReference type="AlphaFoldDB" id="A0A831RXD0"/>
<evidence type="ECO:0000256" key="4">
    <source>
        <dbReference type="ARBA" id="ARBA00019665"/>
    </source>
</evidence>
<keyword evidence="16 18" id="KW-0472">Membrane</keyword>
<evidence type="ECO:0000313" key="20">
    <source>
        <dbReference type="EMBL" id="HEC07822.1"/>
    </source>
</evidence>
<dbReference type="Pfam" id="PF02518">
    <property type="entry name" value="HATPase_c"/>
    <property type="match status" value="1"/>
</dbReference>
<dbReference type="CDD" id="cd00082">
    <property type="entry name" value="HisKA"/>
    <property type="match status" value="1"/>
</dbReference>
<protein>
    <recommendedName>
        <fullName evidence="4">Phosphate regulon sensor protein PhoR</fullName>
        <ecNumber evidence="3">2.7.13.3</ecNumber>
    </recommendedName>
</protein>
<dbReference type="GO" id="GO:0005524">
    <property type="term" value="F:ATP binding"/>
    <property type="evidence" value="ECO:0007669"/>
    <property type="project" value="UniProtKB-KW"/>
</dbReference>
<comment type="function">
    <text evidence="17">Member of the two-component regulatory system PhoR/PhoB involved in the phosphate regulon genes expression. PhoR may function as a membrane-associated protein kinase that phosphorylates PhoB in response to environmental signals.</text>
</comment>
<reference evidence="20" key="1">
    <citation type="journal article" date="2020" name="mSystems">
        <title>Genome- and Community-Level Interaction Insights into Carbon Utilization and Element Cycling Functions of Hydrothermarchaeota in Hydrothermal Sediment.</title>
        <authorList>
            <person name="Zhou Z."/>
            <person name="Liu Y."/>
            <person name="Xu W."/>
            <person name="Pan J."/>
            <person name="Luo Z.H."/>
            <person name="Li M."/>
        </authorList>
    </citation>
    <scope>NUCLEOTIDE SEQUENCE [LARGE SCALE GENOMIC DNA]</scope>
    <source>
        <strain evidence="20">HyVt-458</strain>
    </source>
</reference>
<dbReference type="InterPro" id="IPR035965">
    <property type="entry name" value="PAS-like_dom_sf"/>
</dbReference>
<comment type="caution">
    <text evidence="20">The sequence shown here is derived from an EMBL/GenBank/DDBJ whole genome shotgun (WGS) entry which is preliminary data.</text>
</comment>
<evidence type="ECO:0000256" key="8">
    <source>
        <dbReference type="ARBA" id="ARBA00022592"/>
    </source>
</evidence>
<dbReference type="SUPFAM" id="SSF55874">
    <property type="entry name" value="ATPase domain of HSP90 chaperone/DNA topoisomerase II/histidine kinase"/>
    <property type="match status" value="1"/>
</dbReference>
<dbReference type="InterPro" id="IPR014310">
    <property type="entry name" value="Sig_transdc_His_kinase_PhoR"/>
</dbReference>
<evidence type="ECO:0000256" key="16">
    <source>
        <dbReference type="ARBA" id="ARBA00023136"/>
    </source>
</evidence>
<sequence length="433" mass="49090">MHENFSQELRRLLVIGLVVVLFGTLSGVWSLPIFIGLGGYIVWHLRQLYIMEEWLHGIVRDESHLGSIWSYIVAHMKKARSRARQRKKRLSRLLHRFYDTLEAMPDAAIVLQADLRVQWFNSAAHELLGIPLSARKHNRRVSRLVRNDDFRCWIQEGDFSQPLEMTSPASPARALQIRIVGFGEDQHLLLAHDITELKRVEAVRRDFIADVSHELRTPLTVVAGYLEMLAEEPELPEDIHEALIASRRQAERMQSIVADLLMLSRLELEEDEPQVGESVKVPRLLEGLVEDARRLSDEDGHLIQLHADEKLGLMGSESELGSAFGNLIFNAVQHTPWGTPIDIYWGRRGNGARLVVADQGPGIAPEHLQRLTERFYRVDKSRSRESGGTGLGLSIVRHVLKRHEATIEIESTPGEGSRFVCLFPAGRVVKLSV</sequence>
<dbReference type="Pfam" id="PF13188">
    <property type="entry name" value="PAS_8"/>
    <property type="match status" value="1"/>
</dbReference>
<evidence type="ECO:0000256" key="6">
    <source>
        <dbReference type="ARBA" id="ARBA00022475"/>
    </source>
</evidence>
<keyword evidence="10 18" id="KW-0812">Transmembrane</keyword>
<evidence type="ECO:0000256" key="9">
    <source>
        <dbReference type="ARBA" id="ARBA00022679"/>
    </source>
</evidence>
<comment type="catalytic activity">
    <reaction evidence="1">
        <text>ATP + protein L-histidine = ADP + protein N-phospho-L-histidine.</text>
        <dbReference type="EC" id="2.7.13.3"/>
    </reaction>
</comment>
<dbReference type="Gene3D" id="1.10.287.130">
    <property type="match status" value="1"/>
</dbReference>
<dbReference type="SUPFAM" id="SSF55785">
    <property type="entry name" value="PYP-like sensor domain (PAS domain)"/>
    <property type="match status" value="1"/>
</dbReference>
<gene>
    <name evidence="20" type="primary">phoR</name>
    <name evidence="20" type="ORF">ENJ12_13280</name>
</gene>
<evidence type="ECO:0000256" key="14">
    <source>
        <dbReference type="ARBA" id="ARBA00022989"/>
    </source>
</evidence>
<dbReference type="InterPro" id="IPR005467">
    <property type="entry name" value="His_kinase_dom"/>
</dbReference>
<organism evidence="20">
    <name type="scientific">Thiolapillus brandeum</name>
    <dbReference type="NCBI Taxonomy" id="1076588"/>
    <lineage>
        <taxon>Bacteria</taxon>
        <taxon>Pseudomonadati</taxon>
        <taxon>Pseudomonadota</taxon>
        <taxon>Gammaproteobacteria</taxon>
        <taxon>Chromatiales</taxon>
        <taxon>Sedimenticolaceae</taxon>
        <taxon>Thiolapillus</taxon>
    </lineage>
</organism>
<dbReference type="GO" id="GO:0004721">
    <property type="term" value="F:phosphoprotein phosphatase activity"/>
    <property type="evidence" value="ECO:0007669"/>
    <property type="project" value="InterPro"/>
</dbReference>
<keyword evidence="6" id="KW-1003">Cell membrane</keyword>
<dbReference type="PROSITE" id="PS50109">
    <property type="entry name" value="HIS_KIN"/>
    <property type="match status" value="1"/>
</dbReference>
<comment type="subcellular location">
    <subcellularLocation>
        <location evidence="2">Cell membrane</location>
    </subcellularLocation>
</comment>
<keyword evidence="7" id="KW-0597">Phosphoprotein</keyword>
<dbReference type="Pfam" id="PF11808">
    <property type="entry name" value="PhoR"/>
    <property type="match status" value="1"/>
</dbReference>
<dbReference type="PANTHER" id="PTHR45453:SF1">
    <property type="entry name" value="PHOSPHATE REGULON SENSOR PROTEIN PHOR"/>
    <property type="match status" value="1"/>
</dbReference>
<dbReference type="Gene3D" id="3.30.450.20">
    <property type="entry name" value="PAS domain"/>
    <property type="match status" value="1"/>
</dbReference>
<dbReference type="NCBIfam" id="TIGR02966">
    <property type="entry name" value="phoR_proteo"/>
    <property type="match status" value="1"/>
</dbReference>
<evidence type="ECO:0000256" key="5">
    <source>
        <dbReference type="ARBA" id="ARBA00022448"/>
    </source>
</evidence>
<dbReference type="SMART" id="SM00387">
    <property type="entry name" value="HATPase_c"/>
    <property type="match status" value="1"/>
</dbReference>
<dbReference type="GO" id="GO:0006817">
    <property type="term" value="P:phosphate ion transport"/>
    <property type="evidence" value="ECO:0007669"/>
    <property type="project" value="UniProtKB-KW"/>
</dbReference>